<keyword evidence="4" id="KW-1185">Reference proteome</keyword>
<reference evidence="3 4" key="1">
    <citation type="journal article" date="2012" name="J. Bacteriol.">
        <title>Genome Sequence of Extracellular-Protease-Producing Alishewanella jeotgali Isolated from Traditional Korean Fermented Seafood.</title>
        <authorList>
            <person name="Jung J."/>
            <person name="Chun J."/>
            <person name="Park W."/>
        </authorList>
    </citation>
    <scope>NUCLEOTIDE SEQUENCE [LARGE SCALE GENOMIC DNA]</scope>
    <source>
        <strain evidence="3 4">KCTC 22429</strain>
    </source>
</reference>
<feature type="chain" id="PRO_5003591624" description="Secreted protein" evidence="2">
    <location>
        <begin position="24"/>
        <end position="139"/>
    </location>
</feature>
<keyword evidence="2" id="KW-0732">Signal</keyword>
<evidence type="ECO:0008006" key="5">
    <source>
        <dbReference type="Google" id="ProtNLM"/>
    </source>
</evidence>
<evidence type="ECO:0000256" key="1">
    <source>
        <dbReference type="SAM" id="Phobius"/>
    </source>
</evidence>
<protein>
    <recommendedName>
        <fullName evidence="5">Secreted protein</fullName>
    </recommendedName>
</protein>
<dbReference type="Proteomes" id="UP000012046">
    <property type="component" value="Unassembled WGS sequence"/>
</dbReference>
<dbReference type="AlphaFoldDB" id="H3ZAW9"/>
<sequence length="139" mass="13796">MKKLAVSALALAMSLTVVSVANAQTDNRGPNPAQATTQVTSVGGFAVSTAIATGIAATVAAAIIANAKSNDILPPDEGGGGTDPEEPEFTLICNEGDAPPVDGVCTNNSVTVTVTGTGTATSTITVPVVRTYPAIITRI</sequence>
<dbReference type="EMBL" id="AHTH01000005">
    <property type="protein sequence ID" value="EHR42083.1"/>
    <property type="molecule type" value="Genomic_DNA"/>
</dbReference>
<feature type="signal peptide" evidence="2">
    <location>
        <begin position="1"/>
        <end position="23"/>
    </location>
</feature>
<dbReference type="STRING" id="1129374.AJE_02361"/>
<proteinExistence type="predicted"/>
<keyword evidence="1" id="KW-0472">Membrane</keyword>
<evidence type="ECO:0000313" key="3">
    <source>
        <dbReference type="EMBL" id="EHR42083.1"/>
    </source>
</evidence>
<dbReference type="RefSeq" id="WP_008949493.1">
    <property type="nucleotide sequence ID" value="NZ_AHTH01000005.1"/>
</dbReference>
<accession>H3ZAW9</accession>
<evidence type="ECO:0000313" key="4">
    <source>
        <dbReference type="Proteomes" id="UP000012046"/>
    </source>
</evidence>
<organism evidence="3 4">
    <name type="scientific">Alishewanella jeotgali KCTC 22429</name>
    <dbReference type="NCBI Taxonomy" id="1129374"/>
    <lineage>
        <taxon>Bacteria</taxon>
        <taxon>Pseudomonadati</taxon>
        <taxon>Pseudomonadota</taxon>
        <taxon>Gammaproteobacteria</taxon>
        <taxon>Alteromonadales</taxon>
        <taxon>Alteromonadaceae</taxon>
        <taxon>Alishewanella</taxon>
    </lineage>
</organism>
<evidence type="ECO:0000256" key="2">
    <source>
        <dbReference type="SAM" id="SignalP"/>
    </source>
</evidence>
<keyword evidence="1" id="KW-1133">Transmembrane helix</keyword>
<keyword evidence="1" id="KW-0812">Transmembrane</keyword>
<name>H3ZAW9_9ALTE</name>
<feature type="transmembrane region" description="Helical" evidence="1">
    <location>
        <begin position="39"/>
        <end position="65"/>
    </location>
</feature>
<gene>
    <name evidence="3" type="ORF">AJE_02361</name>
</gene>
<comment type="caution">
    <text evidence="3">The sequence shown here is derived from an EMBL/GenBank/DDBJ whole genome shotgun (WGS) entry which is preliminary data.</text>
</comment>